<dbReference type="Pfam" id="PF00854">
    <property type="entry name" value="PTR2"/>
    <property type="match status" value="2"/>
</dbReference>
<dbReference type="InterPro" id="IPR036259">
    <property type="entry name" value="MFS_trans_sf"/>
</dbReference>
<dbReference type="InterPro" id="IPR018456">
    <property type="entry name" value="PTR2_symporter_CS"/>
</dbReference>
<evidence type="ECO:0000256" key="5">
    <source>
        <dbReference type="ARBA" id="ARBA00022856"/>
    </source>
</evidence>
<organism evidence="11 12">
    <name type="scientific">Microctonus aethiopoides</name>
    <dbReference type="NCBI Taxonomy" id="144406"/>
    <lineage>
        <taxon>Eukaryota</taxon>
        <taxon>Metazoa</taxon>
        <taxon>Ecdysozoa</taxon>
        <taxon>Arthropoda</taxon>
        <taxon>Hexapoda</taxon>
        <taxon>Insecta</taxon>
        <taxon>Pterygota</taxon>
        <taxon>Neoptera</taxon>
        <taxon>Endopterygota</taxon>
        <taxon>Hymenoptera</taxon>
        <taxon>Apocrita</taxon>
        <taxon>Ichneumonoidea</taxon>
        <taxon>Braconidae</taxon>
        <taxon>Euphorinae</taxon>
        <taxon>Microctonus</taxon>
    </lineage>
</organism>
<dbReference type="CDD" id="cd17347">
    <property type="entry name" value="MFS_SLC15A1_2_like"/>
    <property type="match status" value="1"/>
</dbReference>
<dbReference type="GO" id="GO:0016020">
    <property type="term" value="C:membrane"/>
    <property type="evidence" value="ECO:0007669"/>
    <property type="project" value="UniProtKB-SubCell"/>
</dbReference>
<sequence>MREHEEKSEKKKLKYPKSVFFIIVNEFCERFSYYGMRTILALYFKNKLGYNDDMSTVIYHTFTMFVYFFPLFGAMIADAWLGKFNTILYLSIVYAIGQLLLSATAAPIFGLPIRELSLIGLLLIAIGTGGIKPCVAAFGGDQFVLPQQEKYLVTFFSVFYFAINSGSLLSTFLTPELRNGIECFGEKTCYSAAFLLPAILMVISIVIFVVGRPSYKIKRPEGNVVLNVGKCISHAIYNKISTKGVKRDHWLDHADDHYDVKLISDIKSSLQVLKLFLPLPIFWALFEQQGSRWTFQATRMDGEISGYLIKPDQMQVINPLLILIFIPIFETCIYPLMAKIRLINTPLKKLTTGGLLAGVAFIVSALLELQLEKTYPILPSDGLAQLRIFNPRNCNITVDLDNQKFIIDSFDMWQDTNIPVIGNKSIDYTVDLSKCGNGIKSGKINVSEKIAMTYVFGDDGTPYSFEDRVNKTNSGNPALRILTNNNLNETTIVKLIEKSIVKHEIVTTSSKLQQVQNSSFVEPNPGIYNVEINGKMMEESIAVKLGGVYTLQIYSSEKDFGSRLITVTQPNSVHILWLIPQYIIITMAEVMFSVTGLEFAFTQAPISMKSLLQAGWLLTTAFGNLIVVIIAEAKIFEKQANEFFLFAGLMFINMSIFAIMALFYKYVEAENEEDSCTDTNNYDEIVLNEHGGHVNSSFKHKNDDLDS</sequence>
<dbReference type="InterPro" id="IPR000109">
    <property type="entry name" value="POT_fam"/>
</dbReference>
<feature type="transmembrane region" description="Helical" evidence="10">
    <location>
        <begin position="614"/>
        <end position="631"/>
    </location>
</feature>
<accession>A0AA39KWG1</accession>
<dbReference type="GO" id="GO:0022857">
    <property type="term" value="F:transmembrane transporter activity"/>
    <property type="evidence" value="ECO:0007669"/>
    <property type="project" value="InterPro"/>
</dbReference>
<keyword evidence="8 10" id="KW-0472">Membrane</keyword>
<comment type="caution">
    <text evidence="11">The sequence shown here is derived from an EMBL/GenBank/DDBJ whole genome shotgun (WGS) entry which is preliminary data.</text>
</comment>
<feature type="transmembrane region" description="Helical" evidence="10">
    <location>
        <begin position="116"/>
        <end position="139"/>
    </location>
</feature>
<feature type="transmembrane region" description="Helical" evidence="10">
    <location>
        <begin position="573"/>
        <end position="594"/>
    </location>
</feature>
<keyword evidence="4 10" id="KW-0812">Transmembrane</keyword>
<gene>
    <name evidence="11" type="ORF">PV328_000437</name>
</gene>
<dbReference type="Proteomes" id="UP001168990">
    <property type="component" value="Unassembled WGS sequence"/>
</dbReference>
<feature type="transmembrane region" description="Helical" evidence="10">
    <location>
        <begin position="20"/>
        <end position="44"/>
    </location>
</feature>
<name>A0AA39KWG1_9HYME</name>
<reference evidence="11" key="1">
    <citation type="journal article" date="2023" name="bioRxiv">
        <title>Scaffold-level genome assemblies of two parasitoid biocontrol wasps reveal the parthenogenesis mechanism and an associated novel virus.</title>
        <authorList>
            <person name="Inwood S."/>
            <person name="Skelly J."/>
            <person name="Guhlin J."/>
            <person name="Harrop T."/>
            <person name="Goldson S."/>
            <person name="Dearden P."/>
        </authorList>
    </citation>
    <scope>NUCLEOTIDE SEQUENCE</scope>
    <source>
        <strain evidence="11">Irish</strain>
        <tissue evidence="11">Whole body</tissue>
    </source>
</reference>
<feature type="transmembrane region" description="Helical" evidence="10">
    <location>
        <begin position="56"/>
        <end position="81"/>
    </location>
</feature>
<evidence type="ECO:0000256" key="9">
    <source>
        <dbReference type="ARBA" id="ARBA00078114"/>
    </source>
</evidence>
<evidence type="ECO:0000256" key="3">
    <source>
        <dbReference type="ARBA" id="ARBA00022448"/>
    </source>
</evidence>
<dbReference type="FunFam" id="1.20.1250.20:FF:000049">
    <property type="entry name" value="Solute carrier family 15 member 2"/>
    <property type="match status" value="1"/>
</dbReference>
<keyword evidence="6" id="KW-0653">Protein transport</keyword>
<comment type="subcellular location">
    <subcellularLocation>
        <location evidence="1">Membrane</location>
        <topology evidence="1">Multi-pass membrane protein</topology>
    </subcellularLocation>
</comment>
<dbReference type="PROSITE" id="PS01022">
    <property type="entry name" value="PTR2_1"/>
    <property type="match status" value="1"/>
</dbReference>
<dbReference type="SUPFAM" id="SSF103473">
    <property type="entry name" value="MFS general substrate transporter"/>
    <property type="match status" value="1"/>
</dbReference>
<keyword evidence="12" id="KW-1185">Reference proteome</keyword>
<feature type="transmembrane region" description="Helical" evidence="10">
    <location>
        <begin position="190"/>
        <end position="210"/>
    </location>
</feature>
<evidence type="ECO:0000256" key="1">
    <source>
        <dbReference type="ARBA" id="ARBA00004141"/>
    </source>
</evidence>
<feature type="transmembrane region" description="Helical" evidence="10">
    <location>
        <begin position="88"/>
        <end position="110"/>
    </location>
</feature>
<evidence type="ECO:0000256" key="2">
    <source>
        <dbReference type="ARBA" id="ARBA00005982"/>
    </source>
</evidence>
<feature type="transmembrane region" description="Helical" evidence="10">
    <location>
        <begin position="151"/>
        <end position="170"/>
    </location>
</feature>
<reference evidence="11" key="2">
    <citation type="submission" date="2023-03" db="EMBL/GenBank/DDBJ databases">
        <authorList>
            <person name="Inwood S.N."/>
            <person name="Skelly J.G."/>
            <person name="Guhlin J."/>
            <person name="Harrop T.W.R."/>
            <person name="Goldson S.G."/>
            <person name="Dearden P.K."/>
        </authorList>
    </citation>
    <scope>NUCLEOTIDE SEQUENCE</scope>
    <source>
        <strain evidence="11">Irish</strain>
        <tissue evidence="11">Whole body</tissue>
    </source>
</reference>
<evidence type="ECO:0000256" key="10">
    <source>
        <dbReference type="SAM" id="Phobius"/>
    </source>
</evidence>
<dbReference type="EMBL" id="JAQQBS010000001">
    <property type="protein sequence ID" value="KAK0176289.1"/>
    <property type="molecule type" value="Genomic_DNA"/>
</dbReference>
<dbReference type="FunFam" id="1.20.1250.20:FF:000379">
    <property type="entry name" value="Uncharacterized protein, isoform A"/>
    <property type="match status" value="1"/>
</dbReference>
<keyword evidence="5" id="KW-0571">Peptide transport</keyword>
<proteinExistence type="inferred from homology"/>
<evidence type="ECO:0000313" key="11">
    <source>
        <dbReference type="EMBL" id="KAK0176289.1"/>
    </source>
</evidence>
<keyword evidence="7 10" id="KW-1133">Transmembrane helix</keyword>
<evidence type="ECO:0000313" key="12">
    <source>
        <dbReference type="Proteomes" id="UP001168990"/>
    </source>
</evidence>
<feature type="transmembrane region" description="Helical" evidence="10">
    <location>
        <begin position="643"/>
        <end position="664"/>
    </location>
</feature>
<evidence type="ECO:0000256" key="4">
    <source>
        <dbReference type="ARBA" id="ARBA00022692"/>
    </source>
</evidence>
<comment type="similarity">
    <text evidence="2">Belongs to the major facilitator superfamily. Proton-dependent oligopeptide transporter (POT/PTR) (TC 2.A.17) family.</text>
</comment>
<feature type="transmembrane region" description="Helical" evidence="10">
    <location>
        <begin position="350"/>
        <end position="369"/>
    </location>
</feature>
<evidence type="ECO:0000256" key="8">
    <source>
        <dbReference type="ARBA" id="ARBA00023136"/>
    </source>
</evidence>
<keyword evidence="3" id="KW-0813">Transport</keyword>
<dbReference type="GO" id="GO:0015031">
    <property type="term" value="P:protein transport"/>
    <property type="evidence" value="ECO:0007669"/>
    <property type="project" value="UniProtKB-KW"/>
</dbReference>
<dbReference type="PANTHER" id="PTHR11654">
    <property type="entry name" value="OLIGOPEPTIDE TRANSPORTER-RELATED"/>
    <property type="match status" value="1"/>
</dbReference>
<feature type="transmembrane region" description="Helical" evidence="10">
    <location>
        <begin position="320"/>
        <end position="338"/>
    </location>
</feature>
<protein>
    <recommendedName>
        <fullName evidence="9">Oligopeptide transporter 1</fullName>
    </recommendedName>
</protein>
<dbReference type="GO" id="GO:0006857">
    <property type="term" value="P:oligopeptide transport"/>
    <property type="evidence" value="ECO:0007669"/>
    <property type="project" value="InterPro"/>
</dbReference>
<evidence type="ECO:0000256" key="7">
    <source>
        <dbReference type="ARBA" id="ARBA00022989"/>
    </source>
</evidence>
<evidence type="ECO:0000256" key="6">
    <source>
        <dbReference type="ARBA" id="ARBA00022927"/>
    </source>
</evidence>
<dbReference type="AlphaFoldDB" id="A0AA39KWG1"/>
<dbReference type="Gene3D" id="1.20.1250.20">
    <property type="entry name" value="MFS general substrate transporter like domains"/>
    <property type="match status" value="2"/>
</dbReference>